<dbReference type="EMBL" id="JBHSRS010000079">
    <property type="protein sequence ID" value="MFC6282568.1"/>
    <property type="molecule type" value="Genomic_DNA"/>
</dbReference>
<accession>A0ABW1U076</accession>
<reference evidence="3" key="1">
    <citation type="journal article" date="2019" name="Int. J. Syst. Evol. Microbiol.">
        <title>The Global Catalogue of Microorganisms (GCM) 10K type strain sequencing project: providing services to taxonomists for standard genome sequencing and annotation.</title>
        <authorList>
            <consortium name="The Broad Institute Genomics Platform"/>
            <consortium name="The Broad Institute Genome Sequencing Center for Infectious Disease"/>
            <person name="Wu L."/>
            <person name="Ma J."/>
        </authorList>
    </citation>
    <scope>NUCLEOTIDE SEQUENCE [LARGE SCALE GENOMIC DNA]</scope>
    <source>
        <strain evidence="3">CCUG 39402</strain>
    </source>
</reference>
<evidence type="ECO:0000313" key="2">
    <source>
        <dbReference type="EMBL" id="MFC6282568.1"/>
    </source>
</evidence>
<evidence type="ECO:0000313" key="3">
    <source>
        <dbReference type="Proteomes" id="UP001596270"/>
    </source>
</evidence>
<comment type="caution">
    <text evidence="2">The sequence shown here is derived from an EMBL/GenBank/DDBJ whole genome shotgun (WGS) entry which is preliminary data.</text>
</comment>
<evidence type="ECO:0000256" key="1">
    <source>
        <dbReference type="SAM" id="Coils"/>
    </source>
</evidence>
<name>A0ABW1U076_9BURK</name>
<sequence>MNLNKRDAYKAASIAKLHEVVAVGVKQGLWTAQPVRIEGNPDWITARVITPGGLTFSLTGGNWNRENRISAFVSAIEGKHGIRVNTGDVHGSSHNATFDATHDADRIIKAVIKRVLKNAEAVEVATKMRKLLAEYEARHDALRQHVALLEGMGFEKAHGTRGSEHHSMDLYRKGPPLGPTHLKVRHDGHITCECDFHVSHFKSVVAAITGDQ</sequence>
<keyword evidence="3" id="KW-1185">Reference proteome</keyword>
<dbReference type="Proteomes" id="UP001596270">
    <property type="component" value="Unassembled WGS sequence"/>
</dbReference>
<keyword evidence="1" id="KW-0175">Coiled coil</keyword>
<dbReference type="RefSeq" id="WP_371439378.1">
    <property type="nucleotide sequence ID" value="NZ_JBHSRS010000079.1"/>
</dbReference>
<organism evidence="2 3">
    <name type="scientific">Polaromonas aquatica</name>
    <dbReference type="NCBI Taxonomy" id="332657"/>
    <lineage>
        <taxon>Bacteria</taxon>
        <taxon>Pseudomonadati</taxon>
        <taxon>Pseudomonadota</taxon>
        <taxon>Betaproteobacteria</taxon>
        <taxon>Burkholderiales</taxon>
        <taxon>Comamonadaceae</taxon>
        <taxon>Polaromonas</taxon>
    </lineage>
</organism>
<feature type="coiled-coil region" evidence="1">
    <location>
        <begin position="125"/>
        <end position="152"/>
    </location>
</feature>
<proteinExistence type="predicted"/>
<gene>
    <name evidence="2" type="ORF">ACFQND_15185</name>
</gene>
<protein>
    <submittedName>
        <fullName evidence="2">Uncharacterized protein</fullName>
    </submittedName>
</protein>